<dbReference type="InterPro" id="IPR015059">
    <property type="entry name" value="Ca_cell_adhesion_N_dom"/>
</dbReference>
<sequence>MKRQAAIAAIASVLMVGTAGAQYYEDETACEMYEHVSFRGRVLPMASGQSVSFRNGQFWNDRVSSVRVAPGCSLVAYEHTRMGGASQEFFRNVRSVGGWNDVISSAECICDDQGYDDYQDGGSDDYRDGGYDGDQ</sequence>
<proteinExistence type="inferred from homology"/>
<dbReference type="RefSeq" id="WP_184697729.1">
    <property type="nucleotide sequence ID" value="NZ_BAABEG010000001.1"/>
</dbReference>
<protein>
    <recommendedName>
        <fullName evidence="5">Beta/gamma crystallin 'Greek key' domain-containing protein</fullName>
    </recommendedName>
</protein>
<keyword evidence="4" id="KW-0732">Signal</keyword>
<dbReference type="AlphaFoldDB" id="A0A7X0F4A2"/>
<evidence type="ECO:0000313" key="7">
    <source>
        <dbReference type="Proteomes" id="UP000536262"/>
    </source>
</evidence>
<feature type="chain" id="PRO_5030953536" description="Beta/gamma crystallin 'Greek key' domain-containing protein" evidence="4">
    <location>
        <begin position="22"/>
        <end position="135"/>
    </location>
</feature>
<evidence type="ECO:0000256" key="1">
    <source>
        <dbReference type="ARBA" id="ARBA00009646"/>
    </source>
</evidence>
<dbReference type="SUPFAM" id="SSF49695">
    <property type="entry name" value="gamma-Crystallin-like"/>
    <property type="match status" value="1"/>
</dbReference>
<accession>A0A7X0F4A2</accession>
<evidence type="ECO:0000256" key="4">
    <source>
        <dbReference type="SAM" id="SignalP"/>
    </source>
</evidence>
<dbReference type="EMBL" id="JACHOU010000001">
    <property type="protein sequence ID" value="MBB6352794.1"/>
    <property type="molecule type" value="Genomic_DNA"/>
</dbReference>
<keyword evidence="7" id="KW-1185">Reference proteome</keyword>
<dbReference type="Pfam" id="PF08964">
    <property type="entry name" value="Crystall_3"/>
    <property type="match status" value="1"/>
</dbReference>
<dbReference type="InterPro" id="IPR001064">
    <property type="entry name" value="Beta/gamma_crystallin"/>
</dbReference>
<feature type="signal peptide" evidence="4">
    <location>
        <begin position="1"/>
        <end position="21"/>
    </location>
</feature>
<dbReference type="InterPro" id="IPR011024">
    <property type="entry name" value="G_crystallin-like"/>
</dbReference>
<gene>
    <name evidence="6" type="ORF">GGR00_000546</name>
</gene>
<dbReference type="SMART" id="SM00247">
    <property type="entry name" value="XTALbg"/>
    <property type="match status" value="1"/>
</dbReference>
<evidence type="ECO:0000313" key="6">
    <source>
        <dbReference type="EMBL" id="MBB6352794.1"/>
    </source>
</evidence>
<name>A0A7X0F4A2_9HYPH</name>
<evidence type="ECO:0000259" key="5">
    <source>
        <dbReference type="SMART" id="SM00247"/>
    </source>
</evidence>
<comment type="caution">
    <text evidence="6">The sequence shown here is derived from an EMBL/GenBank/DDBJ whole genome shotgun (WGS) entry which is preliminary data.</text>
</comment>
<feature type="region of interest" description="Disordered" evidence="3">
    <location>
        <begin position="116"/>
        <end position="135"/>
    </location>
</feature>
<feature type="compositionally biased region" description="Basic and acidic residues" evidence="3">
    <location>
        <begin position="124"/>
        <end position="135"/>
    </location>
</feature>
<organism evidence="6 7">
    <name type="scientific">Aminobacter aganoensis</name>
    <dbReference type="NCBI Taxonomy" id="83264"/>
    <lineage>
        <taxon>Bacteria</taxon>
        <taxon>Pseudomonadati</taxon>
        <taxon>Pseudomonadota</taxon>
        <taxon>Alphaproteobacteria</taxon>
        <taxon>Hyphomicrobiales</taxon>
        <taxon>Phyllobacteriaceae</taxon>
        <taxon>Aminobacter</taxon>
    </lineage>
</organism>
<feature type="domain" description="Beta/gamma crystallin 'Greek key'" evidence="5">
    <location>
        <begin position="29"/>
        <end position="109"/>
    </location>
</feature>
<comment type="similarity">
    <text evidence="1">Belongs to the beta/gamma-crystallin family.</text>
</comment>
<dbReference type="GO" id="GO:0098609">
    <property type="term" value="P:cell-cell adhesion"/>
    <property type="evidence" value="ECO:0007669"/>
    <property type="project" value="InterPro"/>
</dbReference>
<evidence type="ECO:0000256" key="3">
    <source>
        <dbReference type="SAM" id="MobiDB-lite"/>
    </source>
</evidence>
<keyword evidence="2" id="KW-0677">Repeat</keyword>
<reference evidence="6 7" key="1">
    <citation type="submission" date="2020-08" db="EMBL/GenBank/DDBJ databases">
        <title>Genomic Encyclopedia of Type Strains, Phase IV (KMG-IV): sequencing the most valuable type-strain genomes for metagenomic binning, comparative biology and taxonomic classification.</title>
        <authorList>
            <person name="Goeker M."/>
        </authorList>
    </citation>
    <scope>NUCLEOTIDE SEQUENCE [LARGE SCALE GENOMIC DNA]</scope>
    <source>
        <strain evidence="6 7">DSM 7051</strain>
    </source>
</reference>
<dbReference type="Proteomes" id="UP000536262">
    <property type="component" value="Unassembled WGS sequence"/>
</dbReference>
<dbReference type="GO" id="GO:0016020">
    <property type="term" value="C:membrane"/>
    <property type="evidence" value="ECO:0007669"/>
    <property type="project" value="InterPro"/>
</dbReference>
<evidence type="ECO:0000256" key="2">
    <source>
        <dbReference type="ARBA" id="ARBA00022737"/>
    </source>
</evidence>
<dbReference type="Gene3D" id="2.60.20.10">
    <property type="entry name" value="Crystallins"/>
    <property type="match status" value="1"/>
</dbReference>